<name>A0ABQ0K123_9BACT</name>
<dbReference type="Pfam" id="PF09828">
    <property type="entry name" value="ChrB_C"/>
    <property type="match status" value="1"/>
</dbReference>
<evidence type="ECO:0000313" key="2">
    <source>
        <dbReference type="EMBL" id="GAN34638.1"/>
    </source>
</evidence>
<dbReference type="InterPro" id="IPR018634">
    <property type="entry name" value="ChrB_C"/>
</dbReference>
<feature type="domain" description="ChrB C-terminal" evidence="1">
    <location>
        <begin position="26"/>
        <end position="77"/>
    </location>
</feature>
<sequence>MSYSLRQNSLAGIARPQERFERYTPEIVHDIDLKDSKYGRKEMEGIEQIIRGLKQRQKDDNKLLEKGMEIFDALYQYYTSI</sequence>
<evidence type="ECO:0000259" key="1">
    <source>
        <dbReference type="Pfam" id="PF09828"/>
    </source>
</evidence>
<evidence type="ECO:0000313" key="3">
    <source>
        <dbReference type="Proteomes" id="UP000032309"/>
    </source>
</evidence>
<keyword evidence="3" id="KW-1185">Reference proteome</keyword>
<protein>
    <recommendedName>
        <fullName evidence="1">ChrB C-terminal domain-containing protein</fullName>
    </recommendedName>
</protein>
<reference evidence="3" key="1">
    <citation type="journal article" date="2015" name="Genome Announc.">
        <title>Draft Genome Sequence of an Anaerobic Ammonium-Oxidizing Bacterium, "Candidatus Brocadia sinica".</title>
        <authorList>
            <person name="Oshiki M."/>
            <person name="Shinyako-Hata K."/>
            <person name="Satoh H."/>
            <person name="Okabe S."/>
        </authorList>
    </citation>
    <scope>NUCLEOTIDE SEQUENCE [LARGE SCALE GENOMIC DNA]</scope>
    <source>
        <strain evidence="3">JPN1</strain>
    </source>
</reference>
<gene>
    <name evidence="2" type="ORF">BROSI_A3181</name>
</gene>
<comment type="caution">
    <text evidence="2">The sequence shown here is derived from an EMBL/GenBank/DDBJ whole genome shotgun (WGS) entry which is preliminary data.</text>
</comment>
<dbReference type="EMBL" id="BAFN01000001">
    <property type="protein sequence ID" value="GAN34638.1"/>
    <property type="molecule type" value="Genomic_DNA"/>
</dbReference>
<dbReference type="RefSeq" id="WP_052564615.1">
    <property type="nucleotide sequence ID" value="NZ_BAFN01000001.1"/>
</dbReference>
<dbReference type="Proteomes" id="UP000032309">
    <property type="component" value="Unassembled WGS sequence"/>
</dbReference>
<proteinExistence type="predicted"/>
<accession>A0ABQ0K123</accession>
<organism evidence="2 3">
    <name type="scientific">Candidatus Brocadia sinica JPN1</name>
    <dbReference type="NCBI Taxonomy" id="1197129"/>
    <lineage>
        <taxon>Bacteria</taxon>
        <taxon>Pseudomonadati</taxon>
        <taxon>Planctomycetota</taxon>
        <taxon>Candidatus Brocadiia</taxon>
        <taxon>Candidatus Brocadiales</taxon>
        <taxon>Candidatus Brocadiaceae</taxon>
        <taxon>Candidatus Brocadia</taxon>
    </lineage>
</organism>